<dbReference type="SUPFAM" id="SSF52540">
    <property type="entry name" value="P-loop containing nucleoside triphosphate hydrolases"/>
    <property type="match status" value="1"/>
</dbReference>
<dbReference type="STRING" id="768710.DesyoDRAFT_4148"/>
<dbReference type="RefSeq" id="WP_007785857.1">
    <property type="nucleotide sequence ID" value="NZ_CM001441.1"/>
</dbReference>
<dbReference type="InterPro" id="IPR003439">
    <property type="entry name" value="ABC_transporter-like_ATP-bd"/>
</dbReference>
<dbReference type="OrthoDB" id="9779287at2"/>
<organism evidence="9 10">
    <name type="scientific">Desulfosporosinus youngiae DSM 17734</name>
    <dbReference type="NCBI Taxonomy" id="768710"/>
    <lineage>
        <taxon>Bacteria</taxon>
        <taxon>Bacillati</taxon>
        <taxon>Bacillota</taxon>
        <taxon>Clostridia</taxon>
        <taxon>Eubacteriales</taxon>
        <taxon>Desulfitobacteriaceae</taxon>
        <taxon>Desulfosporosinus</taxon>
    </lineage>
</organism>
<evidence type="ECO:0000256" key="6">
    <source>
        <dbReference type="ARBA" id="ARBA00022840"/>
    </source>
</evidence>
<dbReference type="PROSITE" id="PS00211">
    <property type="entry name" value="ABC_TRANSPORTER_1"/>
    <property type="match status" value="1"/>
</dbReference>
<evidence type="ECO:0000313" key="10">
    <source>
        <dbReference type="Proteomes" id="UP000005104"/>
    </source>
</evidence>
<name>H5Y697_9FIRM</name>
<keyword evidence="3" id="KW-0813">Transport</keyword>
<dbReference type="InterPro" id="IPR013563">
    <property type="entry name" value="Oligopep_ABC_C"/>
</dbReference>
<dbReference type="PANTHER" id="PTHR43297:SF2">
    <property type="entry name" value="DIPEPTIDE TRANSPORT ATP-BINDING PROTEIN DPPD"/>
    <property type="match status" value="1"/>
</dbReference>
<evidence type="ECO:0000256" key="1">
    <source>
        <dbReference type="ARBA" id="ARBA00004202"/>
    </source>
</evidence>
<dbReference type="AlphaFoldDB" id="H5Y697"/>
<dbReference type="InterPro" id="IPR003593">
    <property type="entry name" value="AAA+_ATPase"/>
</dbReference>
<accession>H5Y697</accession>
<dbReference type="InterPro" id="IPR027417">
    <property type="entry name" value="P-loop_NTPase"/>
</dbReference>
<dbReference type="PROSITE" id="PS50893">
    <property type="entry name" value="ABC_TRANSPORTER_2"/>
    <property type="match status" value="1"/>
</dbReference>
<protein>
    <submittedName>
        <fullName evidence="9">Oligopeptide/dipeptide ABC transporter, ATP-binding protein</fullName>
    </submittedName>
</protein>
<comment type="similarity">
    <text evidence="2">Belongs to the ABC transporter superfamily.</text>
</comment>
<dbReference type="Gene3D" id="3.40.50.300">
    <property type="entry name" value="P-loop containing nucleotide triphosphate hydrolases"/>
    <property type="match status" value="1"/>
</dbReference>
<dbReference type="Pfam" id="PF08352">
    <property type="entry name" value="oligo_HPY"/>
    <property type="match status" value="1"/>
</dbReference>
<dbReference type="InterPro" id="IPR017871">
    <property type="entry name" value="ABC_transporter-like_CS"/>
</dbReference>
<keyword evidence="7" id="KW-0472">Membrane</keyword>
<dbReference type="HOGENOM" id="CLU_000604_1_23_9"/>
<dbReference type="Pfam" id="PF00005">
    <property type="entry name" value="ABC_tran"/>
    <property type="match status" value="1"/>
</dbReference>
<dbReference type="GO" id="GO:0015833">
    <property type="term" value="P:peptide transport"/>
    <property type="evidence" value="ECO:0007669"/>
    <property type="project" value="InterPro"/>
</dbReference>
<dbReference type="SMART" id="SM00382">
    <property type="entry name" value="AAA"/>
    <property type="match status" value="1"/>
</dbReference>
<dbReference type="PANTHER" id="PTHR43297">
    <property type="entry name" value="OLIGOPEPTIDE TRANSPORT ATP-BINDING PROTEIN APPD"/>
    <property type="match status" value="1"/>
</dbReference>
<dbReference type="NCBIfam" id="TIGR01727">
    <property type="entry name" value="oligo_HPY"/>
    <property type="match status" value="1"/>
</dbReference>
<evidence type="ECO:0000256" key="3">
    <source>
        <dbReference type="ARBA" id="ARBA00022448"/>
    </source>
</evidence>
<evidence type="ECO:0000256" key="2">
    <source>
        <dbReference type="ARBA" id="ARBA00005417"/>
    </source>
</evidence>
<proteinExistence type="inferred from homology"/>
<evidence type="ECO:0000256" key="4">
    <source>
        <dbReference type="ARBA" id="ARBA00022475"/>
    </source>
</evidence>
<dbReference type="FunFam" id="3.40.50.300:FF:000016">
    <property type="entry name" value="Oligopeptide ABC transporter ATP-binding component"/>
    <property type="match status" value="1"/>
</dbReference>
<evidence type="ECO:0000313" key="9">
    <source>
        <dbReference type="EMBL" id="EHQ91107.1"/>
    </source>
</evidence>
<comment type="subcellular location">
    <subcellularLocation>
        <location evidence="1">Cell membrane</location>
        <topology evidence="1">Peripheral membrane protein</topology>
    </subcellularLocation>
</comment>
<dbReference type="eggNOG" id="COG0444">
    <property type="taxonomic scope" value="Bacteria"/>
</dbReference>
<evidence type="ECO:0000256" key="7">
    <source>
        <dbReference type="ARBA" id="ARBA00023136"/>
    </source>
</evidence>
<dbReference type="CDD" id="cd03257">
    <property type="entry name" value="ABC_NikE_OppD_transporters"/>
    <property type="match status" value="1"/>
</dbReference>
<keyword evidence="4" id="KW-1003">Cell membrane</keyword>
<gene>
    <name evidence="9" type="ORF">DesyoDRAFT_4148</name>
</gene>
<evidence type="ECO:0000259" key="8">
    <source>
        <dbReference type="PROSITE" id="PS50893"/>
    </source>
</evidence>
<dbReference type="Proteomes" id="UP000005104">
    <property type="component" value="Chromosome"/>
</dbReference>
<keyword evidence="6 9" id="KW-0067">ATP-binding</keyword>
<dbReference type="InterPro" id="IPR050388">
    <property type="entry name" value="ABC_Ni/Peptide_Import"/>
</dbReference>
<sequence>MKSSESILEISGLQVGFARGKRILPIIQGLDLKLSRGQVLGLVGESGCGKSMAALSVLRLLPPGGRITGGKILLGQENLLELSRGEMRRIRGKRIGMIFQDPNTALNPVRRIGGQFVETLRTHLALERQEAKLKAESMLSTLGLACPERLMRSYPFQLSGGMRQRVMIALALSLQPDVLLADEPTTALDVTIQAQILAELKGLQDQFQTAILLVSHNLGVIAQLCDEVAVMYGGTIVETGTVEALFRQTSHPYTQGLLQAIPHLDKGRGQTLRVIKGQPPEAGRIPQGCPFAPRCAAAAEICRQSRPTLQQVGERPGHQGACHFPLTWMTKKNRAQGLSRKAVSS</sequence>
<keyword evidence="10" id="KW-1185">Reference proteome</keyword>
<feature type="domain" description="ABC transporter" evidence="8">
    <location>
        <begin position="10"/>
        <end position="258"/>
    </location>
</feature>
<dbReference type="GO" id="GO:0005886">
    <property type="term" value="C:plasma membrane"/>
    <property type="evidence" value="ECO:0007669"/>
    <property type="project" value="UniProtKB-SubCell"/>
</dbReference>
<dbReference type="GO" id="GO:0005524">
    <property type="term" value="F:ATP binding"/>
    <property type="evidence" value="ECO:0007669"/>
    <property type="project" value="UniProtKB-KW"/>
</dbReference>
<reference evidence="9 10" key="1">
    <citation type="submission" date="2011-11" db="EMBL/GenBank/DDBJ databases">
        <title>The Noncontiguous Finished genome of Desulfosporosinus youngiae DSM 17734.</title>
        <authorList>
            <consortium name="US DOE Joint Genome Institute (JGI-PGF)"/>
            <person name="Lucas S."/>
            <person name="Han J."/>
            <person name="Lapidus A."/>
            <person name="Cheng J.-F."/>
            <person name="Goodwin L."/>
            <person name="Pitluck S."/>
            <person name="Peters L."/>
            <person name="Ovchinnikova G."/>
            <person name="Lu M."/>
            <person name="Land M.L."/>
            <person name="Hauser L."/>
            <person name="Pester M."/>
            <person name="Spring S."/>
            <person name="Ollivier B."/>
            <person name="Rattei T."/>
            <person name="Klenk H.-P."/>
            <person name="Wagner M."/>
            <person name="Loy A."/>
            <person name="Woyke T.J."/>
        </authorList>
    </citation>
    <scope>NUCLEOTIDE SEQUENCE [LARGE SCALE GENOMIC DNA]</scope>
    <source>
        <strain evidence="9 10">DSM 17734</strain>
    </source>
</reference>
<keyword evidence="5" id="KW-0547">Nucleotide-binding</keyword>
<dbReference type="EMBL" id="CM001441">
    <property type="protein sequence ID" value="EHQ91107.1"/>
    <property type="molecule type" value="Genomic_DNA"/>
</dbReference>
<dbReference type="GO" id="GO:0016887">
    <property type="term" value="F:ATP hydrolysis activity"/>
    <property type="evidence" value="ECO:0007669"/>
    <property type="project" value="InterPro"/>
</dbReference>
<evidence type="ECO:0000256" key="5">
    <source>
        <dbReference type="ARBA" id="ARBA00022741"/>
    </source>
</evidence>